<gene>
    <name evidence="2" type="ORF">LY89DRAFT_676109</name>
</gene>
<protein>
    <submittedName>
        <fullName evidence="2">Uncharacterized protein</fullName>
    </submittedName>
</protein>
<dbReference type="RefSeq" id="XP_018063658.1">
    <property type="nucleotide sequence ID" value="XM_018213557.1"/>
</dbReference>
<keyword evidence="1" id="KW-0812">Transmembrane</keyword>
<dbReference type="AlphaFoldDB" id="A0A132BAK5"/>
<sequence length="120" mass="13835">MEDTKSYHDIIEANKDSLRIFHWIYWVFLSGSTGLWAIVITWSILTYESRRKRALRLKEIEEYALDEVGQDSDSAVEDLIEDLVRDDDVEQAPQDPCRISLLSKSRRDQAGGNRNGYGAI</sequence>
<name>A0A132BAK5_MOLSC</name>
<keyword evidence="1" id="KW-0472">Membrane</keyword>
<keyword evidence="3" id="KW-1185">Reference proteome</keyword>
<keyword evidence="1" id="KW-1133">Transmembrane helix</keyword>
<evidence type="ECO:0000256" key="1">
    <source>
        <dbReference type="SAM" id="Phobius"/>
    </source>
</evidence>
<accession>A0A132BAK5</accession>
<proteinExistence type="predicted"/>
<reference evidence="2 3" key="1">
    <citation type="submission" date="2015-10" db="EMBL/GenBank/DDBJ databases">
        <title>Full genome of DAOMC 229536 Phialocephala scopiformis, a fungal endophyte of spruce producing the potent anti-insectan compound rugulosin.</title>
        <authorList>
            <consortium name="DOE Joint Genome Institute"/>
            <person name="Walker A.K."/>
            <person name="Frasz S.L."/>
            <person name="Seifert K.A."/>
            <person name="Miller J.D."/>
            <person name="Mondo S.J."/>
            <person name="Labutti K."/>
            <person name="Lipzen A."/>
            <person name="Dockter R."/>
            <person name="Kennedy M."/>
            <person name="Grigoriev I.V."/>
            <person name="Spatafora J.W."/>
        </authorList>
    </citation>
    <scope>NUCLEOTIDE SEQUENCE [LARGE SCALE GENOMIC DNA]</scope>
    <source>
        <strain evidence="2 3">CBS 120377</strain>
    </source>
</reference>
<dbReference type="InParanoid" id="A0A132BAK5"/>
<evidence type="ECO:0000313" key="2">
    <source>
        <dbReference type="EMBL" id="KUJ09303.1"/>
    </source>
</evidence>
<dbReference type="Proteomes" id="UP000070700">
    <property type="component" value="Unassembled WGS sequence"/>
</dbReference>
<feature type="transmembrane region" description="Helical" evidence="1">
    <location>
        <begin position="23"/>
        <end position="47"/>
    </location>
</feature>
<dbReference type="KEGG" id="psco:LY89DRAFT_676109"/>
<organism evidence="2 3">
    <name type="scientific">Mollisia scopiformis</name>
    <name type="common">Conifer needle endophyte fungus</name>
    <name type="synonym">Phialocephala scopiformis</name>
    <dbReference type="NCBI Taxonomy" id="149040"/>
    <lineage>
        <taxon>Eukaryota</taxon>
        <taxon>Fungi</taxon>
        <taxon>Dikarya</taxon>
        <taxon>Ascomycota</taxon>
        <taxon>Pezizomycotina</taxon>
        <taxon>Leotiomycetes</taxon>
        <taxon>Helotiales</taxon>
        <taxon>Mollisiaceae</taxon>
        <taxon>Mollisia</taxon>
    </lineage>
</organism>
<evidence type="ECO:0000313" key="3">
    <source>
        <dbReference type="Proteomes" id="UP000070700"/>
    </source>
</evidence>
<dbReference type="GeneID" id="28823283"/>
<dbReference type="EMBL" id="KQ947432">
    <property type="protein sequence ID" value="KUJ09303.1"/>
    <property type="molecule type" value="Genomic_DNA"/>
</dbReference>